<dbReference type="SUPFAM" id="SSF48452">
    <property type="entry name" value="TPR-like"/>
    <property type="match status" value="1"/>
</dbReference>
<evidence type="ECO:0000256" key="5">
    <source>
        <dbReference type="ARBA" id="ARBA00022824"/>
    </source>
</evidence>
<dbReference type="Pfam" id="PF00226">
    <property type="entry name" value="DnaJ"/>
    <property type="match status" value="1"/>
</dbReference>
<dbReference type="GO" id="GO:0034975">
    <property type="term" value="P:protein folding in endoplasmic reticulum"/>
    <property type="evidence" value="ECO:0007669"/>
    <property type="project" value="TreeGrafter"/>
</dbReference>
<dbReference type="CDD" id="cd06257">
    <property type="entry name" value="DnaJ"/>
    <property type="match status" value="1"/>
</dbReference>
<dbReference type="InterPro" id="IPR019734">
    <property type="entry name" value="TPR_rpt"/>
</dbReference>
<dbReference type="AlphaFoldDB" id="A0AAD9J1Y7"/>
<evidence type="ECO:0000256" key="2">
    <source>
        <dbReference type="ARBA" id="ARBA00022729"/>
    </source>
</evidence>
<proteinExistence type="predicted"/>
<dbReference type="Gene3D" id="1.25.40.10">
    <property type="entry name" value="Tetratricopeptide repeat domain"/>
    <property type="match status" value="1"/>
</dbReference>
<gene>
    <name evidence="10" type="ORF">LSH36_748g01016</name>
</gene>
<dbReference type="Pfam" id="PF13181">
    <property type="entry name" value="TPR_8"/>
    <property type="match status" value="1"/>
</dbReference>
<comment type="subcellular location">
    <subcellularLocation>
        <location evidence="1">Endoplasmic reticulum lumen</location>
    </subcellularLocation>
</comment>
<dbReference type="GO" id="GO:0005788">
    <property type="term" value="C:endoplasmic reticulum lumen"/>
    <property type="evidence" value="ECO:0007669"/>
    <property type="project" value="UniProtKB-SubCell"/>
</dbReference>
<dbReference type="Pfam" id="PF13432">
    <property type="entry name" value="TPR_16"/>
    <property type="match status" value="3"/>
</dbReference>
<keyword evidence="4 6" id="KW-0802">TPR repeat</keyword>
<evidence type="ECO:0000256" key="6">
    <source>
        <dbReference type="PROSITE-ProRule" id="PRU00339"/>
    </source>
</evidence>
<dbReference type="PANTHER" id="PTHR44140">
    <property type="entry name" value="LD25575P"/>
    <property type="match status" value="1"/>
</dbReference>
<sequence>MVLAYHSAVGVLSLFLLSVDTCAEGTVGPTGMRSSCLSALFIVAWSTLIKGLGASSSEVEQHLELGKKLLAAGQLADALSHYHAAVEGDPNNYMTYFRRATVYLALGKSKSALPDLDKVIELKPDFNSARLQRANVKLKQGQLDDAEEDYRAVLSREGANSEAHEKLNGLRPLREGIRNAQYQINRRDYQGAINTLGPIIEMCPWDPALRELRAECYEAQGDLFKAINDIRPTTKLRNDNTAAYFKISKMLYEMGDADESLTEIRECLKLDPDHKDCFSHYKKVKKLAKQISSVHELINEQKWDDCISKVDQMLKTEPELFAFVHKANSHKCHCYAKNQKASEAFAACNRVLDVDSENVEAMCDRAEAYLTNEQYDEAIQDYKSALDIDNNYRRAKDGLQRAEKLLKQSKKRDYYKILGVKRNARKKDIIKAYRKMAAQWHPDRYKGDEKAMAEKKFIDIAAAKEVLTDPEKREKFDNGEDPLDPEDQSGGGGPFWHQGFNPFGQGGFQFKFHFN</sequence>
<dbReference type="InterPro" id="IPR001623">
    <property type="entry name" value="DnaJ_domain"/>
</dbReference>
<dbReference type="EMBL" id="JAODUP010000748">
    <property type="protein sequence ID" value="KAK2144538.1"/>
    <property type="molecule type" value="Genomic_DNA"/>
</dbReference>
<dbReference type="PROSITE" id="PS50076">
    <property type="entry name" value="DNAJ_2"/>
    <property type="match status" value="1"/>
</dbReference>
<keyword evidence="11" id="KW-1185">Reference proteome</keyword>
<dbReference type="PANTHER" id="PTHR44140:SF2">
    <property type="entry name" value="LD25575P"/>
    <property type="match status" value="1"/>
</dbReference>
<dbReference type="GO" id="GO:0051787">
    <property type="term" value="F:misfolded protein binding"/>
    <property type="evidence" value="ECO:0007669"/>
    <property type="project" value="TreeGrafter"/>
</dbReference>
<keyword evidence="3" id="KW-0677">Repeat</keyword>
<accession>A0AAD9J1Y7</accession>
<feature type="signal peptide" evidence="8">
    <location>
        <begin position="1"/>
        <end position="23"/>
    </location>
</feature>
<dbReference type="SMART" id="SM00271">
    <property type="entry name" value="DnaJ"/>
    <property type="match status" value="1"/>
</dbReference>
<dbReference type="InterPro" id="IPR011990">
    <property type="entry name" value="TPR-like_helical_dom_sf"/>
</dbReference>
<dbReference type="InterPro" id="IPR036869">
    <property type="entry name" value="J_dom_sf"/>
</dbReference>
<feature type="chain" id="PRO_5042170608" description="J domain-containing protein" evidence="8">
    <location>
        <begin position="24"/>
        <end position="515"/>
    </location>
</feature>
<evidence type="ECO:0000313" key="11">
    <source>
        <dbReference type="Proteomes" id="UP001208570"/>
    </source>
</evidence>
<comment type="caution">
    <text evidence="10">The sequence shown here is derived from an EMBL/GenBank/DDBJ whole genome shotgun (WGS) entry which is preliminary data.</text>
</comment>
<evidence type="ECO:0000256" key="3">
    <source>
        <dbReference type="ARBA" id="ARBA00022737"/>
    </source>
</evidence>
<feature type="repeat" description="TPR" evidence="6">
    <location>
        <begin position="241"/>
        <end position="274"/>
    </location>
</feature>
<evidence type="ECO:0000313" key="10">
    <source>
        <dbReference type="EMBL" id="KAK2144538.1"/>
    </source>
</evidence>
<evidence type="ECO:0000256" key="7">
    <source>
        <dbReference type="SAM" id="MobiDB-lite"/>
    </source>
</evidence>
<dbReference type="InterPro" id="IPR051727">
    <property type="entry name" value="DnaJ_C3_Co-chaperones"/>
</dbReference>
<keyword evidence="2 8" id="KW-0732">Signal</keyword>
<feature type="repeat" description="TPR" evidence="6">
    <location>
        <begin position="59"/>
        <end position="92"/>
    </location>
</feature>
<feature type="compositionally biased region" description="Basic and acidic residues" evidence="7">
    <location>
        <begin position="469"/>
        <end position="478"/>
    </location>
</feature>
<dbReference type="SMART" id="SM00028">
    <property type="entry name" value="TPR"/>
    <property type="match status" value="7"/>
</dbReference>
<dbReference type="Proteomes" id="UP001208570">
    <property type="component" value="Unassembled WGS sequence"/>
</dbReference>
<feature type="region of interest" description="Disordered" evidence="7">
    <location>
        <begin position="469"/>
        <end position="498"/>
    </location>
</feature>
<dbReference type="SUPFAM" id="SSF46565">
    <property type="entry name" value="Chaperone J-domain"/>
    <property type="match status" value="1"/>
</dbReference>
<name>A0AAD9J1Y7_9ANNE</name>
<reference evidence="10" key="1">
    <citation type="journal article" date="2023" name="Mol. Biol. Evol.">
        <title>Third-Generation Sequencing Reveals the Adaptive Role of the Epigenome in Three Deep-Sea Polychaetes.</title>
        <authorList>
            <person name="Perez M."/>
            <person name="Aroh O."/>
            <person name="Sun Y."/>
            <person name="Lan Y."/>
            <person name="Juniper S.K."/>
            <person name="Young C.R."/>
            <person name="Angers B."/>
            <person name="Qian P.Y."/>
        </authorList>
    </citation>
    <scope>NUCLEOTIDE SEQUENCE</scope>
    <source>
        <strain evidence="10">P08H-3</strain>
    </source>
</reference>
<dbReference type="GO" id="GO:0051087">
    <property type="term" value="F:protein-folding chaperone binding"/>
    <property type="evidence" value="ECO:0007669"/>
    <property type="project" value="TreeGrafter"/>
</dbReference>
<feature type="repeat" description="TPR" evidence="6">
    <location>
        <begin position="93"/>
        <end position="126"/>
    </location>
</feature>
<evidence type="ECO:0000256" key="4">
    <source>
        <dbReference type="ARBA" id="ARBA00022803"/>
    </source>
</evidence>
<evidence type="ECO:0000256" key="8">
    <source>
        <dbReference type="SAM" id="SignalP"/>
    </source>
</evidence>
<feature type="repeat" description="TPR" evidence="6">
    <location>
        <begin position="359"/>
        <end position="392"/>
    </location>
</feature>
<dbReference type="FunFam" id="1.25.40.10:FF:000224">
    <property type="entry name" value="DnaJ and TPR domain protein"/>
    <property type="match status" value="1"/>
</dbReference>
<dbReference type="Gene3D" id="1.10.287.110">
    <property type="entry name" value="DnaJ domain"/>
    <property type="match status" value="1"/>
</dbReference>
<evidence type="ECO:0000256" key="1">
    <source>
        <dbReference type="ARBA" id="ARBA00004319"/>
    </source>
</evidence>
<protein>
    <recommendedName>
        <fullName evidence="9">J domain-containing protein</fullName>
    </recommendedName>
</protein>
<dbReference type="PROSITE" id="PS50005">
    <property type="entry name" value="TPR"/>
    <property type="match status" value="4"/>
</dbReference>
<organism evidence="10 11">
    <name type="scientific">Paralvinella palmiformis</name>
    <dbReference type="NCBI Taxonomy" id="53620"/>
    <lineage>
        <taxon>Eukaryota</taxon>
        <taxon>Metazoa</taxon>
        <taxon>Spiralia</taxon>
        <taxon>Lophotrochozoa</taxon>
        <taxon>Annelida</taxon>
        <taxon>Polychaeta</taxon>
        <taxon>Sedentaria</taxon>
        <taxon>Canalipalpata</taxon>
        <taxon>Terebellida</taxon>
        <taxon>Terebelliformia</taxon>
        <taxon>Alvinellidae</taxon>
        <taxon>Paralvinella</taxon>
    </lineage>
</organism>
<evidence type="ECO:0000259" key="9">
    <source>
        <dbReference type="PROSITE" id="PS50076"/>
    </source>
</evidence>
<dbReference type="PRINTS" id="PR00625">
    <property type="entry name" value="JDOMAIN"/>
</dbReference>
<keyword evidence="5" id="KW-0256">Endoplasmic reticulum</keyword>
<feature type="domain" description="J" evidence="9">
    <location>
        <begin position="413"/>
        <end position="480"/>
    </location>
</feature>